<keyword evidence="2 4" id="KW-0442">Lipid degradation</keyword>
<name>A0A368TZT8_9GAMM</name>
<evidence type="ECO:0000256" key="4">
    <source>
        <dbReference type="PROSITE-ProRule" id="PRU01161"/>
    </source>
</evidence>
<dbReference type="Gene3D" id="3.40.1090.10">
    <property type="entry name" value="Cytosolic phospholipase A2 catalytic domain"/>
    <property type="match status" value="2"/>
</dbReference>
<gene>
    <name evidence="6" type="ORF">DU506_11545</name>
</gene>
<protein>
    <submittedName>
        <fullName evidence="6">Patatin</fullName>
    </submittedName>
</protein>
<organism evidence="6 7">
    <name type="scientific">Vreelandella rituensis</name>
    <dbReference type="NCBI Taxonomy" id="2282306"/>
    <lineage>
        <taxon>Bacteria</taxon>
        <taxon>Pseudomonadati</taxon>
        <taxon>Pseudomonadota</taxon>
        <taxon>Gammaproteobacteria</taxon>
        <taxon>Oceanospirillales</taxon>
        <taxon>Halomonadaceae</taxon>
        <taxon>Vreelandella</taxon>
    </lineage>
</organism>
<comment type="caution">
    <text evidence="4">Lacks conserved residue(s) required for the propagation of feature annotation.</text>
</comment>
<dbReference type="InterPro" id="IPR050301">
    <property type="entry name" value="NTE"/>
</dbReference>
<sequence>MDKLMAPEKGNKVALVLGSGGARGYAHIGVIEVLEERGYEIISVAGCSMGALIGGIYASGNLPAYRDWVCGLDYFDVLKLVDVTWNPMGAMRASKIMNKLESLVGDVLIEDLPIPLTTVATDLVRQREVWFQRGPLLRAIRASIAVPGVITPVHLGDQVLVDGGLLNPLPMMPVEAAHAADFVVAVNVTAHTPQPVMFEDLLPDTDFPDSEAELEKMHPVEGWMNDAREATKRLWEGLGGSDGGVVDKEETPEDRSKREWSKLAMIFESFDVTQAALAKYKIASYSPDMLIEIPKTVCGAYEFHRANELIRLGRHLTEQGLSRFIPKVKVTS</sequence>
<proteinExistence type="predicted"/>
<dbReference type="Pfam" id="PF01734">
    <property type="entry name" value="Patatin"/>
    <property type="match status" value="1"/>
</dbReference>
<keyword evidence="1 4" id="KW-0378">Hydrolase</keyword>
<dbReference type="InterPro" id="IPR016035">
    <property type="entry name" value="Acyl_Trfase/lysoPLipase"/>
</dbReference>
<keyword evidence="3 4" id="KW-0443">Lipid metabolism</keyword>
<dbReference type="RefSeq" id="WP_114487085.1">
    <property type="nucleotide sequence ID" value="NZ_CBCSHM010000046.1"/>
</dbReference>
<dbReference type="OrthoDB" id="5290098at2"/>
<evidence type="ECO:0000256" key="3">
    <source>
        <dbReference type="ARBA" id="ARBA00023098"/>
    </source>
</evidence>
<feature type="short sequence motif" description="GXSXG" evidence="4">
    <location>
        <begin position="46"/>
        <end position="50"/>
    </location>
</feature>
<feature type="short sequence motif" description="DGA/G" evidence="4">
    <location>
        <begin position="162"/>
        <end position="164"/>
    </location>
</feature>
<feature type="active site" description="Nucleophile" evidence="4">
    <location>
        <position position="48"/>
    </location>
</feature>
<dbReference type="SUPFAM" id="SSF52151">
    <property type="entry name" value="FabD/lysophospholipase-like"/>
    <property type="match status" value="1"/>
</dbReference>
<evidence type="ECO:0000313" key="7">
    <source>
        <dbReference type="Proteomes" id="UP000253204"/>
    </source>
</evidence>
<dbReference type="AlphaFoldDB" id="A0A368TZT8"/>
<comment type="caution">
    <text evidence="6">The sequence shown here is derived from an EMBL/GenBank/DDBJ whole genome shotgun (WGS) entry which is preliminary data.</text>
</comment>
<evidence type="ECO:0000256" key="2">
    <source>
        <dbReference type="ARBA" id="ARBA00022963"/>
    </source>
</evidence>
<feature type="active site" description="Proton acceptor" evidence="4">
    <location>
        <position position="162"/>
    </location>
</feature>
<feature type="domain" description="PNPLA" evidence="5">
    <location>
        <begin position="15"/>
        <end position="175"/>
    </location>
</feature>
<dbReference type="InterPro" id="IPR002641">
    <property type="entry name" value="PNPLA_dom"/>
</dbReference>
<dbReference type="EMBL" id="QPIJ01000026">
    <property type="protein sequence ID" value="RCV90340.1"/>
    <property type="molecule type" value="Genomic_DNA"/>
</dbReference>
<dbReference type="PANTHER" id="PTHR14226">
    <property type="entry name" value="NEUROPATHY TARGET ESTERASE/SWISS CHEESE D.MELANOGASTER"/>
    <property type="match status" value="1"/>
</dbReference>
<reference evidence="6 7" key="1">
    <citation type="submission" date="2018-07" db="EMBL/GenBank/DDBJ databases">
        <title>Halomonas rutogse sp. nov., isolated from Lake TangqianCo on Tibetan Plateau.</title>
        <authorList>
            <person name="Lu H."/>
            <person name="Xing P."/>
            <person name="Wu Q."/>
        </authorList>
    </citation>
    <scope>NUCLEOTIDE SEQUENCE [LARGE SCALE GENOMIC DNA]</scope>
    <source>
        <strain evidence="6 7">TQ8S</strain>
    </source>
</reference>
<dbReference type="PROSITE" id="PS51635">
    <property type="entry name" value="PNPLA"/>
    <property type="match status" value="1"/>
</dbReference>
<evidence type="ECO:0000256" key="1">
    <source>
        <dbReference type="ARBA" id="ARBA00022801"/>
    </source>
</evidence>
<keyword evidence="7" id="KW-1185">Reference proteome</keyword>
<dbReference type="Proteomes" id="UP000253204">
    <property type="component" value="Unassembled WGS sequence"/>
</dbReference>
<dbReference type="PANTHER" id="PTHR14226:SF76">
    <property type="entry name" value="NTE FAMILY PROTEIN RSSA"/>
    <property type="match status" value="1"/>
</dbReference>
<evidence type="ECO:0000259" key="5">
    <source>
        <dbReference type="PROSITE" id="PS51635"/>
    </source>
</evidence>
<evidence type="ECO:0000313" key="6">
    <source>
        <dbReference type="EMBL" id="RCV90340.1"/>
    </source>
</evidence>
<accession>A0A368TZT8</accession>
<dbReference type="GO" id="GO:0016787">
    <property type="term" value="F:hydrolase activity"/>
    <property type="evidence" value="ECO:0007669"/>
    <property type="project" value="UniProtKB-UniRule"/>
</dbReference>
<dbReference type="GO" id="GO:0016042">
    <property type="term" value="P:lipid catabolic process"/>
    <property type="evidence" value="ECO:0007669"/>
    <property type="project" value="UniProtKB-UniRule"/>
</dbReference>